<dbReference type="InterPro" id="IPR027417">
    <property type="entry name" value="P-loop_NTPase"/>
</dbReference>
<organism evidence="12 13">
    <name type="scientific">Candidatus Palibaumannia cicadellinicola</name>
    <dbReference type="NCBI Taxonomy" id="186490"/>
    <lineage>
        <taxon>Bacteria</taxon>
        <taxon>Pseudomonadati</taxon>
        <taxon>Pseudomonadota</taxon>
        <taxon>Gammaproteobacteria</taxon>
        <taxon>Candidatus Palibaumannia</taxon>
    </lineage>
</organism>
<gene>
    <name evidence="10" type="primary">engB</name>
    <name evidence="12" type="ORF">CEX73_02225</name>
</gene>
<dbReference type="PANTHER" id="PTHR11649:SF13">
    <property type="entry name" value="ENGB-TYPE G DOMAIN-CONTAINING PROTEIN"/>
    <property type="match status" value="1"/>
</dbReference>
<dbReference type="InterPro" id="IPR006073">
    <property type="entry name" value="GTP-bd"/>
</dbReference>
<keyword evidence="7 10" id="KW-0342">GTP-binding</keyword>
<comment type="function">
    <text evidence="10">Necessary for normal cell division and for the maintenance of normal septation.</text>
</comment>
<evidence type="ECO:0000259" key="11">
    <source>
        <dbReference type="PROSITE" id="PS51706"/>
    </source>
</evidence>
<evidence type="ECO:0000256" key="6">
    <source>
        <dbReference type="ARBA" id="ARBA00022842"/>
    </source>
</evidence>
<dbReference type="FunFam" id="3.40.50.300:FF:000098">
    <property type="entry name" value="Probable GTP-binding protein EngB"/>
    <property type="match status" value="1"/>
</dbReference>
<proteinExistence type="inferred from homology"/>
<evidence type="ECO:0000256" key="4">
    <source>
        <dbReference type="ARBA" id="ARBA00022723"/>
    </source>
</evidence>
<evidence type="ECO:0000256" key="8">
    <source>
        <dbReference type="ARBA" id="ARBA00023210"/>
    </source>
</evidence>
<dbReference type="HAMAP" id="MF_00321">
    <property type="entry name" value="GTPase_EngB"/>
    <property type="match status" value="1"/>
</dbReference>
<dbReference type="InterPro" id="IPR019987">
    <property type="entry name" value="GTP-bd_ribosome_bio_YsxC"/>
</dbReference>
<keyword evidence="9 10" id="KW-0131">Cell cycle</keyword>
<evidence type="ECO:0000256" key="10">
    <source>
        <dbReference type="HAMAP-Rule" id="MF_00321"/>
    </source>
</evidence>
<evidence type="ECO:0000256" key="3">
    <source>
        <dbReference type="ARBA" id="ARBA00022618"/>
    </source>
</evidence>
<keyword evidence="4" id="KW-0479">Metal-binding</keyword>
<reference evidence="12 13" key="1">
    <citation type="submission" date="2017-06" db="EMBL/GenBank/DDBJ databases">
        <title>Metabolic interaction between xylem feeders and their symbionts.</title>
        <authorList>
            <person name="Chouaia B."/>
        </authorList>
    </citation>
    <scope>NUCLEOTIDE SEQUENCE [LARGE SCALE GENOMIC DNA]</scope>
    <source>
        <strain evidence="12 13">Gra</strain>
    </source>
</reference>
<dbReference type="CDD" id="cd01876">
    <property type="entry name" value="YihA_EngB"/>
    <property type="match status" value="1"/>
</dbReference>
<comment type="similarity">
    <text evidence="2 10">Belongs to the TRAFAC class TrmE-Era-EngA-EngB-Septin-like GTPase superfamily. EngB GTPase family.</text>
</comment>
<dbReference type="GO" id="GO:0046872">
    <property type="term" value="F:metal ion binding"/>
    <property type="evidence" value="ECO:0007669"/>
    <property type="project" value="UniProtKB-KW"/>
</dbReference>
<evidence type="ECO:0000256" key="2">
    <source>
        <dbReference type="ARBA" id="ARBA00009638"/>
    </source>
</evidence>
<keyword evidence="8 10" id="KW-0717">Septation</keyword>
<dbReference type="SUPFAM" id="SSF52540">
    <property type="entry name" value="P-loop containing nucleoside triphosphate hydrolases"/>
    <property type="match status" value="1"/>
</dbReference>
<evidence type="ECO:0000256" key="7">
    <source>
        <dbReference type="ARBA" id="ARBA00023134"/>
    </source>
</evidence>
<dbReference type="Pfam" id="PF01926">
    <property type="entry name" value="MMR_HSR1"/>
    <property type="match status" value="1"/>
</dbReference>
<sequence length="210" mass="23644">MSSKYNYHITHFVYSAPCISNLFYDRGIEIAFAGSSNVGKSSAINILTNQKNLARTGKKPGSTKLINFFEVEPGIRLVDLPGYGYAKVPVALKSQWQYGINEYLQKRESLKGLVVLIDIRHTIKYLDKCIIQFAVELNLPVFILLNKADKITACARQAQLNNVRKNIPSIQGKGDVEVEIFSSWQMLGVNKLKQKLDSWFSSGRKINSLI</sequence>
<comment type="caution">
    <text evidence="12">The sequence shown here is derived from an EMBL/GenBank/DDBJ whole genome shotgun (WGS) entry which is preliminary data.</text>
</comment>
<comment type="cofactor">
    <cofactor evidence="1">
        <name>Mg(2+)</name>
        <dbReference type="ChEBI" id="CHEBI:18420"/>
    </cofactor>
</comment>
<dbReference type="InterPro" id="IPR030393">
    <property type="entry name" value="G_ENGB_dom"/>
</dbReference>
<keyword evidence="3 10" id="KW-0132">Cell division</keyword>
<evidence type="ECO:0000256" key="9">
    <source>
        <dbReference type="ARBA" id="ARBA00023306"/>
    </source>
</evidence>
<dbReference type="PANTHER" id="PTHR11649">
    <property type="entry name" value="MSS1/TRME-RELATED GTP-BINDING PROTEIN"/>
    <property type="match status" value="1"/>
</dbReference>
<dbReference type="PROSITE" id="PS51706">
    <property type="entry name" value="G_ENGB"/>
    <property type="match status" value="1"/>
</dbReference>
<keyword evidence="5 10" id="KW-0547">Nucleotide-binding</keyword>
<evidence type="ECO:0000256" key="5">
    <source>
        <dbReference type="ARBA" id="ARBA00022741"/>
    </source>
</evidence>
<feature type="domain" description="EngB-type G" evidence="11">
    <location>
        <begin position="26"/>
        <end position="202"/>
    </location>
</feature>
<dbReference type="NCBIfam" id="TIGR03598">
    <property type="entry name" value="GTPase_YsxC"/>
    <property type="match status" value="1"/>
</dbReference>
<dbReference type="OrthoDB" id="9804921at2"/>
<dbReference type="EMBL" id="NJPO01000113">
    <property type="protein sequence ID" value="PLK58472.1"/>
    <property type="molecule type" value="Genomic_DNA"/>
</dbReference>
<name>A0A2N4XWL6_9GAMM</name>
<dbReference type="RefSeq" id="WP_101626968.1">
    <property type="nucleotide sequence ID" value="NZ_NJPO01000113.1"/>
</dbReference>
<dbReference type="GO" id="GO:0000917">
    <property type="term" value="P:division septum assembly"/>
    <property type="evidence" value="ECO:0007669"/>
    <property type="project" value="UniProtKB-KW"/>
</dbReference>
<accession>A0A2N4XWL6</accession>
<evidence type="ECO:0000313" key="12">
    <source>
        <dbReference type="EMBL" id="PLK58472.1"/>
    </source>
</evidence>
<dbReference type="AlphaFoldDB" id="A0A2N4XWL6"/>
<keyword evidence="6" id="KW-0460">Magnesium</keyword>
<dbReference type="Gene3D" id="3.40.50.300">
    <property type="entry name" value="P-loop containing nucleotide triphosphate hydrolases"/>
    <property type="match status" value="1"/>
</dbReference>
<evidence type="ECO:0000313" key="13">
    <source>
        <dbReference type="Proteomes" id="UP000234253"/>
    </source>
</evidence>
<protein>
    <recommendedName>
        <fullName evidence="10">Probable GTP-binding protein EngB</fullName>
    </recommendedName>
</protein>
<evidence type="ECO:0000256" key="1">
    <source>
        <dbReference type="ARBA" id="ARBA00001946"/>
    </source>
</evidence>
<dbReference type="GO" id="GO:0005829">
    <property type="term" value="C:cytosol"/>
    <property type="evidence" value="ECO:0007669"/>
    <property type="project" value="TreeGrafter"/>
</dbReference>
<dbReference type="Proteomes" id="UP000234253">
    <property type="component" value="Unassembled WGS sequence"/>
</dbReference>
<dbReference type="GO" id="GO:0005525">
    <property type="term" value="F:GTP binding"/>
    <property type="evidence" value="ECO:0007669"/>
    <property type="project" value="UniProtKB-UniRule"/>
</dbReference>